<name>A1RTY4_PYRIL</name>
<evidence type="ECO:0000256" key="1">
    <source>
        <dbReference type="SAM" id="MobiDB-lite"/>
    </source>
</evidence>
<dbReference type="AlphaFoldDB" id="A1RTY4"/>
<gene>
    <name evidence="2" type="ordered locus">Pisl_1251</name>
</gene>
<reference evidence="2" key="1">
    <citation type="submission" date="2006-12" db="EMBL/GenBank/DDBJ databases">
        <title>Complete sequence of Pyrobaculum islandicum DSM 4184.</title>
        <authorList>
            <person name="Copeland A."/>
            <person name="Lucas S."/>
            <person name="Lapidus A."/>
            <person name="Barry K."/>
            <person name="Detter J.C."/>
            <person name="Glavina del Rio T."/>
            <person name="Dalin E."/>
            <person name="Tice H."/>
            <person name="Pitluck S."/>
            <person name="Meincke L."/>
            <person name="Brettin T."/>
            <person name="Bruce D."/>
            <person name="Han C."/>
            <person name="Tapia R."/>
            <person name="Gilna P."/>
            <person name="Schmutz J."/>
            <person name="Larimer F."/>
            <person name="Land M."/>
            <person name="Hauser L."/>
            <person name="Kyrpides N."/>
            <person name="Mikhailova N."/>
            <person name="Cozen A.E."/>
            <person name="Fitz-Gibbon S.T."/>
            <person name="House C.H."/>
            <person name="Saltikov C."/>
            <person name="Lowe T."/>
            <person name="Richardson P."/>
        </authorList>
    </citation>
    <scope>NUCLEOTIDE SEQUENCE [LARGE SCALE GENOMIC DNA]</scope>
    <source>
        <strain evidence="2">DSM 4184</strain>
    </source>
</reference>
<dbReference type="RefSeq" id="WP_011762991.1">
    <property type="nucleotide sequence ID" value="NC_008701.1"/>
</dbReference>
<dbReference type="GeneID" id="4618218"/>
<protein>
    <submittedName>
        <fullName evidence="2">Uncharacterized protein</fullName>
    </submittedName>
</protein>
<dbReference type="Proteomes" id="UP000002595">
    <property type="component" value="Chromosome"/>
</dbReference>
<dbReference type="EMBL" id="CP000504">
    <property type="protein sequence ID" value="ABL88416.1"/>
    <property type="molecule type" value="Genomic_DNA"/>
</dbReference>
<evidence type="ECO:0000313" key="3">
    <source>
        <dbReference type="Proteomes" id="UP000002595"/>
    </source>
</evidence>
<accession>A1RTY4</accession>
<proteinExistence type="predicted"/>
<keyword evidence="3" id="KW-1185">Reference proteome</keyword>
<sequence length="300" mass="34216">MRWTPLLLLAALAMAANMTVITTPSGNIHITYIDNGTQIIVNINNYRVITANIKANVTIAGEQYYLHIVGQAKGQFTNATISQLLALLNQTRQGKIDSLIQVFKLLVDSNQTEKLKAKAMLTAASLNKTAPNATYLKMRLEYELEKKLSKFNKTLTKEDEWEIKLMTKDLNKTAALLSAIAARLEKYNISDAKTLLYIAQRLKELSTSVKKLEMYINGTKVEIKFDKNYYKIEIEKEDGKHKSDNKSRDKDEEAKDEKKSNKSDNSDEKDEKSGERDKKNEKERDDEKSRKEESNKKKGK</sequence>
<dbReference type="STRING" id="384616.Pisl_1251"/>
<evidence type="ECO:0000313" key="2">
    <source>
        <dbReference type="EMBL" id="ABL88416.1"/>
    </source>
</evidence>
<dbReference type="eggNOG" id="arCOG05423">
    <property type="taxonomic scope" value="Archaea"/>
</dbReference>
<feature type="region of interest" description="Disordered" evidence="1">
    <location>
        <begin position="238"/>
        <end position="300"/>
    </location>
</feature>
<dbReference type="OrthoDB" id="29066at2157"/>
<dbReference type="KEGG" id="pis:Pisl_1251"/>
<dbReference type="HOGENOM" id="CLU_069756_0_0_2"/>
<organism evidence="2 3">
    <name type="scientific">Pyrobaculum islandicum (strain DSM 4184 / JCM 9189 / GEO3)</name>
    <dbReference type="NCBI Taxonomy" id="384616"/>
    <lineage>
        <taxon>Archaea</taxon>
        <taxon>Thermoproteota</taxon>
        <taxon>Thermoprotei</taxon>
        <taxon>Thermoproteales</taxon>
        <taxon>Thermoproteaceae</taxon>
        <taxon>Pyrobaculum</taxon>
    </lineage>
</organism>